<dbReference type="InterPro" id="IPR009057">
    <property type="entry name" value="Homeodomain-like_sf"/>
</dbReference>
<dbReference type="SUPFAM" id="SSF46689">
    <property type="entry name" value="Homeodomain-like"/>
    <property type="match status" value="1"/>
</dbReference>
<accession>A0A498QJY3</accession>
<evidence type="ECO:0000256" key="2">
    <source>
        <dbReference type="PROSITE-ProRule" id="PRU00335"/>
    </source>
</evidence>
<dbReference type="Pfam" id="PF00440">
    <property type="entry name" value="TetR_N"/>
    <property type="match status" value="1"/>
</dbReference>
<dbReference type="AlphaFoldDB" id="A0A498QJY3"/>
<feature type="DNA-binding region" description="H-T-H motif" evidence="2">
    <location>
        <begin position="78"/>
        <end position="97"/>
    </location>
</feature>
<dbReference type="PROSITE" id="PS50977">
    <property type="entry name" value="HTH_TETR_2"/>
    <property type="match status" value="1"/>
</dbReference>
<evidence type="ECO:0000259" key="3">
    <source>
        <dbReference type="PROSITE" id="PS50977"/>
    </source>
</evidence>
<dbReference type="EMBL" id="UPHU01000001">
    <property type="protein sequence ID" value="VBA47170.1"/>
    <property type="molecule type" value="Genomic_DNA"/>
</dbReference>
<evidence type="ECO:0000313" key="5">
    <source>
        <dbReference type="Proteomes" id="UP000268285"/>
    </source>
</evidence>
<dbReference type="InterPro" id="IPR001647">
    <property type="entry name" value="HTH_TetR"/>
</dbReference>
<dbReference type="GO" id="GO:0003677">
    <property type="term" value="F:DNA binding"/>
    <property type="evidence" value="ECO:0007669"/>
    <property type="project" value="UniProtKB-UniRule"/>
</dbReference>
<gene>
    <name evidence="4" type="ORF">LAUMK142_00636</name>
</gene>
<protein>
    <recommendedName>
        <fullName evidence="3">HTH tetR-type domain-containing protein</fullName>
    </recommendedName>
</protein>
<evidence type="ECO:0000313" key="4">
    <source>
        <dbReference type="EMBL" id="VBA47170.1"/>
    </source>
</evidence>
<organism evidence="4 5">
    <name type="scientific">Mycobacterium pseudokansasii</name>
    <dbReference type="NCBI Taxonomy" id="2341080"/>
    <lineage>
        <taxon>Bacteria</taxon>
        <taxon>Bacillati</taxon>
        <taxon>Actinomycetota</taxon>
        <taxon>Actinomycetes</taxon>
        <taxon>Mycobacteriales</taxon>
        <taxon>Mycobacteriaceae</taxon>
        <taxon>Mycobacterium</taxon>
    </lineage>
</organism>
<name>A0A498QJY3_9MYCO</name>
<keyword evidence="1 2" id="KW-0238">DNA-binding</keyword>
<proteinExistence type="predicted"/>
<dbReference type="Pfam" id="PF17929">
    <property type="entry name" value="TetR_C_34"/>
    <property type="match status" value="1"/>
</dbReference>
<dbReference type="Proteomes" id="UP000268285">
    <property type="component" value="Unassembled WGS sequence"/>
</dbReference>
<reference evidence="4 5" key="1">
    <citation type="submission" date="2018-09" db="EMBL/GenBank/DDBJ databases">
        <authorList>
            <person name="Tagini F."/>
        </authorList>
    </citation>
    <scope>NUCLEOTIDE SEQUENCE [LARGE SCALE GENOMIC DNA]</scope>
    <source>
        <strain evidence="4 5">MK142</strain>
    </source>
</reference>
<feature type="domain" description="HTH tetR-type" evidence="3">
    <location>
        <begin position="55"/>
        <end position="115"/>
    </location>
</feature>
<dbReference type="InterPro" id="IPR041483">
    <property type="entry name" value="TetR_C_34"/>
</dbReference>
<evidence type="ECO:0000256" key="1">
    <source>
        <dbReference type="ARBA" id="ARBA00023125"/>
    </source>
</evidence>
<keyword evidence="5" id="KW-1185">Reference proteome</keyword>
<dbReference type="PRINTS" id="PR00455">
    <property type="entry name" value="HTHTETR"/>
</dbReference>
<sequence>MRNDAFPHPGQCNAYHVRNGTVLGWLTARKSHDVRYPLPVAQLTFRRARTEENKRRRAAALMEAARSLASETGVASVTLTAVASRAGIHYSAVRRYFTSHKEVLLHLAAEGWVRWSKTVCESLSEPGPMSHSRVAQALADGLAADPLFCDLLANLHLHLEHEVDVDRVVEVKRTSTAAVIALADAIEDALPALGRSGAFDILLAAYSLAATLWQIANPPERLTDAYAEEPDVLPPEWNLDFASALTRLLTATCFGLTAESP</sequence>
<dbReference type="Gene3D" id="1.10.357.10">
    <property type="entry name" value="Tetracycline Repressor, domain 2"/>
    <property type="match status" value="1"/>
</dbReference>